<comment type="caution">
    <text evidence="2">The sequence shown here is derived from an EMBL/GenBank/DDBJ whole genome shotgun (WGS) entry which is preliminary data.</text>
</comment>
<organism evidence="2 3">
    <name type="scientific">Acorus gramineus</name>
    <name type="common">Dwarf sweet flag</name>
    <dbReference type="NCBI Taxonomy" id="55184"/>
    <lineage>
        <taxon>Eukaryota</taxon>
        <taxon>Viridiplantae</taxon>
        <taxon>Streptophyta</taxon>
        <taxon>Embryophyta</taxon>
        <taxon>Tracheophyta</taxon>
        <taxon>Spermatophyta</taxon>
        <taxon>Magnoliopsida</taxon>
        <taxon>Liliopsida</taxon>
        <taxon>Acoraceae</taxon>
        <taxon>Acorus</taxon>
    </lineage>
</organism>
<keyword evidence="3" id="KW-1185">Reference proteome</keyword>
<evidence type="ECO:0000313" key="2">
    <source>
        <dbReference type="EMBL" id="KAK1278080.1"/>
    </source>
</evidence>
<reference evidence="2" key="2">
    <citation type="submission" date="2023-06" db="EMBL/GenBank/DDBJ databases">
        <authorList>
            <person name="Ma L."/>
            <person name="Liu K.-W."/>
            <person name="Li Z."/>
            <person name="Hsiao Y.-Y."/>
            <person name="Qi Y."/>
            <person name="Fu T."/>
            <person name="Tang G."/>
            <person name="Zhang D."/>
            <person name="Sun W.-H."/>
            <person name="Liu D.-K."/>
            <person name="Li Y."/>
            <person name="Chen G.-Z."/>
            <person name="Liu X.-D."/>
            <person name="Liao X.-Y."/>
            <person name="Jiang Y.-T."/>
            <person name="Yu X."/>
            <person name="Hao Y."/>
            <person name="Huang J."/>
            <person name="Zhao X.-W."/>
            <person name="Ke S."/>
            <person name="Chen Y.-Y."/>
            <person name="Wu W.-L."/>
            <person name="Hsu J.-L."/>
            <person name="Lin Y.-F."/>
            <person name="Huang M.-D."/>
            <person name="Li C.-Y."/>
            <person name="Huang L."/>
            <person name="Wang Z.-W."/>
            <person name="Zhao X."/>
            <person name="Zhong W.-Y."/>
            <person name="Peng D.-H."/>
            <person name="Ahmad S."/>
            <person name="Lan S."/>
            <person name="Zhang J.-S."/>
            <person name="Tsai W.-C."/>
            <person name="Van De Peer Y."/>
            <person name="Liu Z.-J."/>
        </authorList>
    </citation>
    <scope>NUCLEOTIDE SEQUENCE</scope>
    <source>
        <strain evidence="2">SCP</strain>
        <tissue evidence="2">Leaves</tissue>
    </source>
</reference>
<dbReference type="AlphaFoldDB" id="A0AAV9BNA8"/>
<feature type="region of interest" description="Disordered" evidence="1">
    <location>
        <begin position="90"/>
        <end position="109"/>
    </location>
</feature>
<evidence type="ECO:0000256" key="1">
    <source>
        <dbReference type="SAM" id="MobiDB-lite"/>
    </source>
</evidence>
<name>A0AAV9BNA8_ACOGR</name>
<proteinExistence type="predicted"/>
<sequence length="143" mass="16156">MPPMEGSHCVARVEPGIGLVGVGGQQEGAYFEGAAPVVLATQSQDEKRKPTIKSCLFWPKIESMLCFPQIIQVVDVIYPDIEVQRTVDGDNAHQNHQQMGEKKRKGTSQHLRRIHVKRIRVLMLKEIEKLLCSRRDGDGIRDR</sequence>
<protein>
    <submittedName>
        <fullName evidence="2">Uncharacterized protein</fullName>
    </submittedName>
</protein>
<accession>A0AAV9BNA8</accession>
<evidence type="ECO:0000313" key="3">
    <source>
        <dbReference type="Proteomes" id="UP001179952"/>
    </source>
</evidence>
<gene>
    <name evidence="2" type="ORF">QJS04_geneDACA023355</name>
</gene>
<dbReference type="Proteomes" id="UP001179952">
    <property type="component" value="Unassembled WGS sequence"/>
</dbReference>
<dbReference type="EMBL" id="JAUJYN010000002">
    <property type="protein sequence ID" value="KAK1278080.1"/>
    <property type="molecule type" value="Genomic_DNA"/>
</dbReference>
<reference evidence="2" key="1">
    <citation type="journal article" date="2023" name="Nat. Commun.">
        <title>Diploid and tetraploid genomes of Acorus and the evolution of monocots.</title>
        <authorList>
            <person name="Ma L."/>
            <person name="Liu K.W."/>
            <person name="Li Z."/>
            <person name="Hsiao Y.Y."/>
            <person name="Qi Y."/>
            <person name="Fu T."/>
            <person name="Tang G.D."/>
            <person name="Zhang D."/>
            <person name="Sun W.H."/>
            <person name="Liu D.K."/>
            <person name="Li Y."/>
            <person name="Chen G.Z."/>
            <person name="Liu X.D."/>
            <person name="Liao X.Y."/>
            <person name="Jiang Y.T."/>
            <person name="Yu X."/>
            <person name="Hao Y."/>
            <person name="Huang J."/>
            <person name="Zhao X.W."/>
            <person name="Ke S."/>
            <person name="Chen Y.Y."/>
            <person name="Wu W.L."/>
            <person name="Hsu J.L."/>
            <person name="Lin Y.F."/>
            <person name="Huang M.D."/>
            <person name="Li C.Y."/>
            <person name="Huang L."/>
            <person name="Wang Z.W."/>
            <person name="Zhao X."/>
            <person name="Zhong W.Y."/>
            <person name="Peng D.H."/>
            <person name="Ahmad S."/>
            <person name="Lan S."/>
            <person name="Zhang J.S."/>
            <person name="Tsai W.C."/>
            <person name="Van de Peer Y."/>
            <person name="Liu Z.J."/>
        </authorList>
    </citation>
    <scope>NUCLEOTIDE SEQUENCE</scope>
    <source>
        <strain evidence="2">SCP</strain>
    </source>
</reference>